<dbReference type="Proteomes" id="UP000542210">
    <property type="component" value="Unassembled WGS sequence"/>
</dbReference>
<accession>A0A7W7D671</accession>
<dbReference type="AlphaFoldDB" id="A0A7W7D671"/>
<reference evidence="1 2" key="1">
    <citation type="submission" date="2020-08" db="EMBL/GenBank/DDBJ databases">
        <title>Sequencing the genomes of 1000 actinobacteria strains.</title>
        <authorList>
            <person name="Klenk H.-P."/>
        </authorList>
    </citation>
    <scope>NUCLEOTIDE SEQUENCE [LARGE SCALE GENOMIC DNA]</scope>
    <source>
        <strain evidence="1 2">DSM 45784</strain>
    </source>
</reference>
<evidence type="ECO:0000313" key="1">
    <source>
        <dbReference type="EMBL" id="MBB4700932.1"/>
    </source>
</evidence>
<name>A0A7W7D671_9ACTN</name>
<comment type="caution">
    <text evidence="1">The sequence shown here is derived from an EMBL/GenBank/DDBJ whole genome shotgun (WGS) entry which is preliminary data.</text>
</comment>
<gene>
    <name evidence="1" type="ORF">BJ982_002476</name>
</gene>
<organism evidence="1 2">
    <name type="scientific">Sphaerisporangium siamense</name>
    <dbReference type="NCBI Taxonomy" id="795645"/>
    <lineage>
        <taxon>Bacteria</taxon>
        <taxon>Bacillati</taxon>
        <taxon>Actinomycetota</taxon>
        <taxon>Actinomycetes</taxon>
        <taxon>Streptosporangiales</taxon>
        <taxon>Streptosporangiaceae</taxon>
        <taxon>Sphaerisporangium</taxon>
    </lineage>
</organism>
<protein>
    <submittedName>
        <fullName evidence="1">Zona occludens toxin (Predicted ATPase)</fullName>
    </submittedName>
</protein>
<dbReference type="RefSeq" id="WP_184879702.1">
    <property type="nucleotide sequence ID" value="NZ_BOOV01000017.1"/>
</dbReference>
<sequence>MGKFLAVLNGAADNADKAKFTEQQQTEFMNAWAVWAQKNEHALIDPGAPLFRKKLVTTRGVEDFTDSKTGYAIVEAETHEDAARLFSDHPHIALLPGNSIEVLECPPIPS</sequence>
<evidence type="ECO:0000313" key="2">
    <source>
        <dbReference type="Proteomes" id="UP000542210"/>
    </source>
</evidence>
<keyword evidence="2" id="KW-1185">Reference proteome</keyword>
<proteinExistence type="predicted"/>
<dbReference type="EMBL" id="JACHND010000001">
    <property type="protein sequence ID" value="MBB4700932.1"/>
    <property type="molecule type" value="Genomic_DNA"/>
</dbReference>